<dbReference type="PANTHER" id="PTHR43280:SF28">
    <property type="entry name" value="HTH-TYPE TRANSCRIPTIONAL ACTIVATOR RHAS"/>
    <property type="match status" value="1"/>
</dbReference>
<sequence>MREETFVELQTPPLPYYWESGCTVFRTHDRHPNRRQFGLFDLLFVVSGTLHIGENGKEWSLAEGDTLLLLPEGEHYSVKPCERETVFYWVHFEHALWREGRLAQEDAVTKPLRSPFDAPKAIRIPKQSRLPHPAVAFDTLQRLIDLPIGEFFWEKQYLLMRLLALLEDKGFGVTSTPATRLAEKAASYLQQNYRDDITNESLAEVFHFHPNYVVRCMKMRYGITPSQYLLQFRMERAKQLLISTDWSVDRIAEEIGFQYSTHFIACFKRSAGITPLRFRKQHWD</sequence>
<comment type="caution">
    <text evidence="5">The sequence shown here is derived from an EMBL/GenBank/DDBJ whole genome shotgun (WGS) entry which is preliminary data.</text>
</comment>
<feature type="domain" description="HTH araC/xylS-type" evidence="4">
    <location>
        <begin position="183"/>
        <end position="281"/>
    </location>
</feature>
<dbReference type="SUPFAM" id="SSF46689">
    <property type="entry name" value="Homeodomain-like"/>
    <property type="match status" value="2"/>
</dbReference>
<evidence type="ECO:0000256" key="2">
    <source>
        <dbReference type="ARBA" id="ARBA00023125"/>
    </source>
</evidence>
<dbReference type="SMART" id="SM00342">
    <property type="entry name" value="HTH_ARAC"/>
    <property type="match status" value="1"/>
</dbReference>
<dbReference type="InterPro" id="IPR018062">
    <property type="entry name" value="HTH_AraC-typ_CS"/>
</dbReference>
<dbReference type="PROSITE" id="PS01124">
    <property type="entry name" value="HTH_ARAC_FAMILY_2"/>
    <property type="match status" value="1"/>
</dbReference>
<dbReference type="Pfam" id="PF02311">
    <property type="entry name" value="AraC_binding"/>
    <property type="match status" value="1"/>
</dbReference>
<organism evidence="5 6">
    <name type="scientific">Paenibacillus phyllosphaerae</name>
    <dbReference type="NCBI Taxonomy" id="274593"/>
    <lineage>
        <taxon>Bacteria</taxon>
        <taxon>Bacillati</taxon>
        <taxon>Bacillota</taxon>
        <taxon>Bacilli</taxon>
        <taxon>Bacillales</taxon>
        <taxon>Paenibacillaceae</taxon>
        <taxon>Paenibacillus</taxon>
    </lineage>
</organism>
<keyword evidence="1" id="KW-0805">Transcription regulation</keyword>
<dbReference type="SUPFAM" id="SSF51215">
    <property type="entry name" value="Regulatory protein AraC"/>
    <property type="match status" value="1"/>
</dbReference>
<reference evidence="5 6" key="1">
    <citation type="submission" date="2020-08" db="EMBL/GenBank/DDBJ databases">
        <title>Genomic Encyclopedia of Type Strains, Phase III (KMG-III): the genomes of soil and plant-associated and newly described type strains.</title>
        <authorList>
            <person name="Whitman W."/>
        </authorList>
    </citation>
    <scope>NUCLEOTIDE SEQUENCE [LARGE SCALE GENOMIC DNA]</scope>
    <source>
        <strain evidence="5 6">CECT 5862</strain>
    </source>
</reference>
<dbReference type="InterPro" id="IPR037923">
    <property type="entry name" value="HTH-like"/>
</dbReference>
<keyword evidence="3" id="KW-0804">Transcription</keyword>
<dbReference type="PANTHER" id="PTHR43280">
    <property type="entry name" value="ARAC-FAMILY TRANSCRIPTIONAL REGULATOR"/>
    <property type="match status" value="1"/>
</dbReference>
<dbReference type="InterPro" id="IPR009057">
    <property type="entry name" value="Homeodomain-like_sf"/>
</dbReference>
<protein>
    <submittedName>
        <fullName evidence="5">AraC-like DNA-binding protein</fullName>
    </submittedName>
</protein>
<dbReference type="RefSeq" id="WP_183603185.1">
    <property type="nucleotide sequence ID" value="NZ_JACHXK010000016.1"/>
</dbReference>
<evidence type="ECO:0000256" key="1">
    <source>
        <dbReference type="ARBA" id="ARBA00023015"/>
    </source>
</evidence>
<dbReference type="GO" id="GO:0043565">
    <property type="term" value="F:sequence-specific DNA binding"/>
    <property type="evidence" value="ECO:0007669"/>
    <property type="project" value="InterPro"/>
</dbReference>
<dbReference type="EMBL" id="JACHXK010000016">
    <property type="protein sequence ID" value="MBB3113088.1"/>
    <property type="molecule type" value="Genomic_DNA"/>
</dbReference>
<evidence type="ECO:0000259" key="4">
    <source>
        <dbReference type="PROSITE" id="PS01124"/>
    </source>
</evidence>
<keyword evidence="2 5" id="KW-0238">DNA-binding</keyword>
<proteinExistence type="predicted"/>
<dbReference type="InterPro" id="IPR003313">
    <property type="entry name" value="AraC-bd"/>
</dbReference>
<dbReference type="InterPro" id="IPR018060">
    <property type="entry name" value="HTH_AraC"/>
</dbReference>
<dbReference type="Pfam" id="PF12833">
    <property type="entry name" value="HTH_18"/>
    <property type="match status" value="1"/>
</dbReference>
<dbReference type="Gene3D" id="1.10.10.60">
    <property type="entry name" value="Homeodomain-like"/>
    <property type="match status" value="2"/>
</dbReference>
<name>A0A7W5B285_9BACL</name>
<evidence type="ECO:0000313" key="5">
    <source>
        <dbReference type="EMBL" id="MBB3113088.1"/>
    </source>
</evidence>
<dbReference type="GO" id="GO:0003700">
    <property type="term" value="F:DNA-binding transcription factor activity"/>
    <property type="evidence" value="ECO:0007669"/>
    <property type="project" value="InterPro"/>
</dbReference>
<dbReference type="Proteomes" id="UP000570361">
    <property type="component" value="Unassembled WGS sequence"/>
</dbReference>
<accession>A0A7W5B285</accession>
<evidence type="ECO:0000313" key="6">
    <source>
        <dbReference type="Proteomes" id="UP000570361"/>
    </source>
</evidence>
<dbReference type="PROSITE" id="PS00041">
    <property type="entry name" value="HTH_ARAC_FAMILY_1"/>
    <property type="match status" value="1"/>
</dbReference>
<keyword evidence="6" id="KW-1185">Reference proteome</keyword>
<dbReference type="AlphaFoldDB" id="A0A7W5B285"/>
<gene>
    <name evidence="5" type="ORF">FHS18_005191</name>
</gene>
<evidence type="ECO:0000256" key="3">
    <source>
        <dbReference type="ARBA" id="ARBA00023163"/>
    </source>
</evidence>